<dbReference type="Proteomes" id="UP000254476">
    <property type="component" value="Unassembled WGS sequence"/>
</dbReference>
<dbReference type="AlphaFoldDB" id="A0A378JB07"/>
<evidence type="ECO:0000313" key="2">
    <source>
        <dbReference type="EMBL" id="STX44649.1"/>
    </source>
</evidence>
<protein>
    <recommendedName>
        <fullName evidence="4">Lipoprotein</fullName>
    </recommendedName>
</protein>
<dbReference type="EMBL" id="UGOB01000001">
    <property type="protein sequence ID" value="STX44649.1"/>
    <property type="molecule type" value="Genomic_DNA"/>
</dbReference>
<evidence type="ECO:0000313" key="3">
    <source>
        <dbReference type="Proteomes" id="UP000254476"/>
    </source>
</evidence>
<evidence type="ECO:0000256" key="1">
    <source>
        <dbReference type="SAM" id="MobiDB-lite"/>
    </source>
</evidence>
<accession>A0A378JB07</accession>
<gene>
    <name evidence="2" type="ORF">NCTC12388_01635</name>
</gene>
<organism evidence="2 3">
    <name type="scientific">Legionella gratiana</name>
    <dbReference type="NCBI Taxonomy" id="45066"/>
    <lineage>
        <taxon>Bacteria</taxon>
        <taxon>Pseudomonadati</taxon>
        <taxon>Pseudomonadota</taxon>
        <taxon>Gammaproteobacteria</taxon>
        <taxon>Legionellales</taxon>
        <taxon>Legionellaceae</taxon>
        <taxon>Legionella</taxon>
    </lineage>
</organism>
<sequence>MNRILLLAIFMGLLSACTTTHNESSHHAHKAHTGFGGAGGGFGGPGGGH</sequence>
<dbReference type="RefSeq" id="WP_157068267.1">
    <property type="nucleotide sequence ID" value="NZ_CAAAHW010000003.1"/>
</dbReference>
<reference evidence="2 3" key="1">
    <citation type="submission" date="2018-06" db="EMBL/GenBank/DDBJ databases">
        <authorList>
            <consortium name="Pathogen Informatics"/>
            <person name="Doyle S."/>
        </authorList>
    </citation>
    <scope>NUCLEOTIDE SEQUENCE [LARGE SCALE GENOMIC DNA]</scope>
    <source>
        <strain evidence="2 3">NCTC12388</strain>
    </source>
</reference>
<feature type="region of interest" description="Disordered" evidence="1">
    <location>
        <begin position="23"/>
        <end position="49"/>
    </location>
</feature>
<feature type="compositionally biased region" description="Gly residues" evidence="1">
    <location>
        <begin position="34"/>
        <end position="49"/>
    </location>
</feature>
<dbReference type="PROSITE" id="PS51257">
    <property type="entry name" value="PROKAR_LIPOPROTEIN"/>
    <property type="match status" value="1"/>
</dbReference>
<proteinExistence type="predicted"/>
<evidence type="ECO:0008006" key="4">
    <source>
        <dbReference type="Google" id="ProtNLM"/>
    </source>
</evidence>
<name>A0A378JB07_9GAMM</name>